<dbReference type="InterPro" id="IPR002022">
    <property type="entry name" value="Pec_lyase"/>
</dbReference>
<sequence length="384" mass="39492">MHLFTSMLLGFAPVLVAAQVKGTAYGFAKGVTGGGSATAAAPKDITELATWLSDSTARVILIDKTFDFVGSEGTATETGCTSTTCTLANGGQDYIGSNSCTGSGMVSASISYDKAGATSLVVGSNKSIVGVGSKGVIQGKGLRLPATSKNVIIQNVHITNINPRDVWGGDALQLEGNDGVWVDHCKFSKVGRMFVVTQSFAASRLTISNTEFDGTTTTSATCNGNHYWTAMFIATGDKVTLDRNYWHALSGRAPKLGQSGATTTVQATNNLFSNMLGHAFDAYAGTSALIEGNVFESVTLPMTAEAEKVSTIFNAPDSASLGLCSSSLGRNCVANSLSSSGKFASMKDASGLSAMASAKAYLVTPIQASSVKSTVTNNAGVGKI</sequence>
<feature type="domain" description="Pectate lyase" evidence="11">
    <location>
        <begin position="89"/>
        <end position="301"/>
    </location>
</feature>
<gene>
    <name evidence="12" type="ORF">CCHR01_02016</name>
</gene>
<accession>A0AAD9AY35</accession>
<dbReference type="GO" id="GO:0047490">
    <property type="term" value="F:pectin lyase activity"/>
    <property type="evidence" value="ECO:0007669"/>
    <property type="project" value="UniProtKB-EC"/>
</dbReference>
<comment type="caution">
    <text evidence="12">The sequence shown here is derived from an EMBL/GenBank/DDBJ whole genome shotgun (WGS) entry which is preliminary data.</text>
</comment>
<keyword evidence="3" id="KW-1015">Disulfide bond</keyword>
<dbReference type="AlphaFoldDB" id="A0AAD9AY35"/>
<evidence type="ECO:0000256" key="6">
    <source>
        <dbReference type="ARBA" id="ARBA00036818"/>
    </source>
</evidence>
<dbReference type="InterPro" id="IPR012334">
    <property type="entry name" value="Pectin_lyas_fold"/>
</dbReference>
<evidence type="ECO:0000256" key="3">
    <source>
        <dbReference type="ARBA" id="ARBA00023157"/>
    </source>
</evidence>
<comment type="function">
    <text evidence="7">Pectinolytic enzymes consist of four classes of enzymes: pectin lyase, polygalacturonase, pectin methylesterase and rhamnogalacturonase. Among pectinolytic enzymes, pectin lyase is the most important in depolymerization of pectin, since it cleaves internal glycosidic bonds of highly methylated pectins.</text>
</comment>
<evidence type="ECO:0000256" key="8">
    <source>
        <dbReference type="ARBA" id="ARBA00039082"/>
    </source>
</evidence>
<dbReference type="EMBL" id="JAQOWY010000022">
    <property type="protein sequence ID" value="KAK1855395.1"/>
    <property type="molecule type" value="Genomic_DNA"/>
</dbReference>
<keyword evidence="9" id="KW-0119">Carbohydrate metabolism</keyword>
<proteinExistence type="inferred from homology"/>
<dbReference type="EC" id="4.2.2.10" evidence="8"/>
<evidence type="ECO:0000313" key="12">
    <source>
        <dbReference type="EMBL" id="KAK1855395.1"/>
    </source>
</evidence>
<dbReference type="PANTHER" id="PTHR31683">
    <property type="entry name" value="PECTATE LYASE 18-RELATED"/>
    <property type="match status" value="1"/>
</dbReference>
<evidence type="ECO:0000256" key="4">
    <source>
        <dbReference type="ARBA" id="ARBA00023180"/>
    </source>
</evidence>
<evidence type="ECO:0000256" key="9">
    <source>
        <dbReference type="RuleBase" id="RU361173"/>
    </source>
</evidence>
<dbReference type="SUPFAM" id="SSF51126">
    <property type="entry name" value="Pectin lyase-like"/>
    <property type="match status" value="1"/>
</dbReference>
<dbReference type="PANTHER" id="PTHR31683:SF67">
    <property type="entry name" value="PECTIN LYASE F-RELATED"/>
    <property type="match status" value="1"/>
</dbReference>
<protein>
    <recommendedName>
        <fullName evidence="8">pectin lyase</fullName>
        <ecNumber evidence="8">4.2.2.10</ecNumber>
    </recommendedName>
</protein>
<keyword evidence="2 10" id="KW-0732">Signal</keyword>
<keyword evidence="4" id="KW-0325">Glycoprotein</keyword>
<keyword evidence="9" id="KW-0624">Polysaccharide degradation</keyword>
<evidence type="ECO:0000256" key="7">
    <source>
        <dbReference type="ARBA" id="ARBA00037631"/>
    </source>
</evidence>
<evidence type="ECO:0000256" key="5">
    <source>
        <dbReference type="ARBA" id="ARBA00023239"/>
    </source>
</evidence>
<comment type="catalytic activity">
    <reaction evidence="6">
        <text>Eliminative cleavage of (1-&gt;4)-alpha-D-galacturonan methyl ester to give oligosaccharides with 4-deoxy-6-O-methyl-alpha-D-galact-4-enuronosyl groups at their non-reducing ends.</text>
        <dbReference type="EC" id="4.2.2.10"/>
    </reaction>
</comment>
<organism evidence="12 13">
    <name type="scientific">Colletotrichum chrysophilum</name>
    <dbReference type="NCBI Taxonomy" id="1836956"/>
    <lineage>
        <taxon>Eukaryota</taxon>
        <taxon>Fungi</taxon>
        <taxon>Dikarya</taxon>
        <taxon>Ascomycota</taxon>
        <taxon>Pezizomycotina</taxon>
        <taxon>Sordariomycetes</taxon>
        <taxon>Hypocreomycetidae</taxon>
        <taxon>Glomerellales</taxon>
        <taxon>Glomerellaceae</taxon>
        <taxon>Colletotrichum</taxon>
        <taxon>Colletotrichum gloeosporioides species complex</taxon>
    </lineage>
</organism>
<keyword evidence="9" id="KW-0964">Secreted</keyword>
<dbReference type="Pfam" id="PF00544">
    <property type="entry name" value="Pectate_lyase_4"/>
    <property type="match status" value="1"/>
</dbReference>
<reference evidence="12" key="1">
    <citation type="submission" date="2023-01" db="EMBL/GenBank/DDBJ databases">
        <title>Colletotrichum chrysophilum M932 genome sequence.</title>
        <authorList>
            <person name="Baroncelli R."/>
        </authorList>
    </citation>
    <scope>NUCLEOTIDE SEQUENCE</scope>
    <source>
        <strain evidence="12">M932</strain>
    </source>
</reference>
<keyword evidence="13" id="KW-1185">Reference proteome</keyword>
<evidence type="ECO:0000256" key="1">
    <source>
        <dbReference type="ARBA" id="ARBA00010980"/>
    </source>
</evidence>
<evidence type="ECO:0000313" key="13">
    <source>
        <dbReference type="Proteomes" id="UP001243330"/>
    </source>
</evidence>
<evidence type="ECO:0000256" key="10">
    <source>
        <dbReference type="SAM" id="SignalP"/>
    </source>
</evidence>
<evidence type="ECO:0000259" key="11">
    <source>
        <dbReference type="SMART" id="SM00656"/>
    </source>
</evidence>
<keyword evidence="5 9" id="KW-0456">Lyase</keyword>
<dbReference type="GO" id="GO:0000272">
    <property type="term" value="P:polysaccharide catabolic process"/>
    <property type="evidence" value="ECO:0007669"/>
    <property type="project" value="UniProtKB-KW"/>
</dbReference>
<comment type="subcellular location">
    <subcellularLocation>
        <location evidence="9">Secreted</location>
    </subcellularLocation>
</comment>
<feature type="chain" id="PRO_5041980935" description="pectin lyase" evidence="10">
    <location>
        <begin position="19"/>
        <end position="384"/>
    </location>
</feature>
<evidence type="ECO:0000256" key="2">
    <source>
        <dbReference type="ARBA" id="ARBA00022729"/>
    </source>
</evidence>
<name>A0AAD9AY35_9PEZI</name>
<comment type="similarity">
    <text evidence="1 9">Belongs to the polysaccharide lyase 1 family.</text>
</comment>
<dbReference type="InterPro" id="IPR011050">
    <property type="entry name" value="Pectin_lyase_fold/virulence"/>
</dbReference>
<dbReference type="Gene3D" id="2.160.20.10">
    <property type="entry name" value="Single-stranded right-handed beta-helix, Pectin lyase-like"/>
    <property type="match status" value="1"/>
</dbReference>
<dbReference type="GO" id="GO:0030570">
    <property type="term" value="F:pectate lyase activity"/>
    <property type="evidence" value="ECO:0007669"/>
    <property type="project" value="InterPro"/>
</dbReference>
<dbReference type="GO" id="GO:0005576">
    <property type="term" value="C:extracellular region"/>
    <property type="evidence" value="ECO:0007669"/>
    <property type="project" value="UniProtKB-SubCell"/>
</dbReference>
<dbReference type="InterPro" id="IPR045032">
    <property type="entry name" value="PEL"/>
</dbReference>
<dbReference type="SMART" id="SM00656">
    <property type="entry name" value="Amb_all"/>
    <property type="match status" value="1"/>
</dbReference>
<feature type="signal peptide" evidence="10">
    <location>
        <begin position="1"/>
        <end position="18"/>
    </location>
</feature>
<dbReference type="Proteomes" id="UP001243330">
    <property type="component" value="Unassembled WGS sequence"/>
</dbReference>